<evidence type="ECO:0008006" key="3">
    <source>
        <dbReference type="Google" id="ProtNLM"/>
    </source>
</evidence>
<name>A0A5C6RJJ5_9BACT</name>
<organism evidence="1 2">
    <name type="scientific">Phaeodactylibacter luteus</name>
    <dbReference type="NCBI Taxonomy" id="1564516"/>
    <lineage>
        <taxon>Bacteria</taxon>
        <taxon>Pseudomonadati</taxon>
        <taxon>Bacteroidota</taxon>
        <taxon>Saprospiria</taxon>
        <taxon>Saprospirales</taxon>
        <taxon>Haliscomenobacteraceae</taxon>
        <taxon>Phaeodactylibacter</taxon>
    </lineage>
</organism>
<dbReference type="OrthoDB" id="1162179at2"/>
<dbReference type="Proteomes" id="UP000321580">
    <property type="component" value="Unassembled WGS sequence"/>
</dbReference>
<protein>
    <recommendedName>
        <fullName evidence="3">DinB family protein</fullName>
    </recommendedName>
</protein>
<accession>A0A5C6RJJ5</accession>
<keyword evidence="2" id="KW-1185">Reference proteome</keyword>
<dbReference type="PANTHER" id="PTHR39473">
    <property type="match status" value="1"/>
</dbReference>
<evidence type="ECO:0000313" key="2">
    <source>
        <dbReference type="Proteomes" id="UP000321580"/>
    </source>
</evidence>
<dbReference type="AlphaFoldDB" id="A0A5C6RJJ5"/>
<sequence>MSLFQTAAALLLQLRAYLSVLTPQQYQGKSKVLLGSSIGEHTRHLLEFFQCLLLQAAAEPRQIDYAARERDPRLEADPAFALAMAEQLALALQGLSGNPPCRVSVADVTGEEGAPTVPSCLEREILYNIEHTIHHLAIIRIGLGEAAPELELPEDFGVARSTLSYKAQERSHQNPDRVVTLAK</sequence>
<dbReference type="EMBL" id="VOOR01000037">
    <property type="protein sequence ID" value="TXB62104.1"/>
    <property type="molecule type" value="Genomic_DNA"/>
</dbReference>
<gene>
    <name evidence="1" type="ORF">FRY97_15820</name>
</gene>
<proteinExistence type="predicted"/>
<reference evidence="1 2" key="1">
    <citation type="submission" date="2019-08" db="EMBL/GenBank/DDBJ databases">
        <title>Genome of Phaeodactylibacter luteus.</title>
        <authorList>
            <person name="Bowman J.P."/>
        </authorList>
    </citation>
    <scope>NUCLEOTIDE SEQUENCE [LARGE SCALE GENOMIC DNA]</scope>
    <source>
        <strain evidence="1 2">KCTC 42180</strain>
    </source>
</reference>
<dbReference type="RefSeq" id="WP_147168535.1">
    <property type="nucleotide sequence ID" value="NZ_VOOR01000037.1"/>
</dbReference>
<comment type="caution">
    <text evidence="1">The sequence shown here is derived from an EMBL/GenBank/DDBJ whole genome shotgun (WGS) entry which is preliminary data.</text>
</comment>
<dbReference type="PANTHER" id="PTHR39473:SF1">
    <property type="entry name" value="DINB-LIKE DOMAIN-CONTAINING PROTEIN"/>
    <property type="match status" value="1"/>
</dbReference>
<evidence type="ECO:0000313" key="1">
    <source>
        <dbReference type="EMBL" id="TXB62104.1"/>
    </source>
</evidence>